<evidence type="ECO:0000256" key="9">
    <source>
        <dbReference type="ARBA" id="ARBA00047860"/>
    </source>
</evidence>
<dbReference type="GO" id="GO:0019878">
    <property type="term" value="P:lysine biosynthetic process via aminoadipic acid"/>
    <property type="evidence" value="ECO:0007669"/>
    <property type="project" value="UniProtKB-UniPathway"/>
</dbReference>
<dbReference type="InterPro" id="IPR007886">
    <property type="entry name" value="AlaDH/PNT_N"/>
</dbReference>
<reference evidence="13 14" key="1">
    <citation type="submission" date="2019-09" db="EMBL/GenBank/DDBJ databases">
        <authorList>
            <person name="Cao W.R."/>
        </authorList>
    </citation>
    <scope>NUCLEOTIDE SEQUENCE [LARGE SCALE GENOMIC DNA]</scope>
    <source>
        <strain evidence="13 14">B1N29</strain>
    </source>
</reference>
<dbReference type="GO" id="GO:0004754">
    <property type="term" value="F:saccharopine dehydrogenase (NAD+, L-lysine-forming) activity"/>
    <property type="evidence" value="ECO:0007669"/>
    <property type="project" value="UniProtKB-EC"/>
</dbReference>
<evidence type="ECO:0000256" key="4">
    <source>
        <dbReference type="ARBA" id="ARBA00021221"/>
    </source>
</evidence>
<sequence>MNQLKIAIIKERKTPPDRRVVLSPEQLLAAKQRFPQTVFKIEASNIRVFSDKAYQEAGFEVIHNIADCDVMIGVKEVPEEALIPNKTYLFFSHTIKKQAHNRSLLKAVLDKNITLIDFETMVNSQGKRLLGFGKYAGIVGAYNGFRTWGLKYNTWQLPRAGELSGKRDLLNHLKKLKLPNLKLLVTGNGRVANSVQDMLDAMPIKSVSVDAFLNKTFHEPVYCKIHVVDYYKHKAGTVFNKVHFYENPQDYESDFMKFARVTDVLFTGHFYSQGAPYFYTKEDVQSSAFNIKVIADISCDVNGPIATTLRSSNIEAPIYGYDPETGKETNFKNKNAIAVMAVSNLPCELPKDASLGFGEVFLQEILPAFFNNDKDGILQRAKITENGKLTPNFKHLQDFVDHQKRF</sequence>
<evidence type="ECO:0000256" key="10">
    <source>
        <dbReference type="PIRSR" id="PIRSR018250-1"/>
    </source>
</evidence>
<evidence type="ECO:0000259" key="11">
    <source>
        <dbReference type="SMART" id="SM01002"/>
    </source>
</evidence>
<comment type="subunit">
    <text evidence="2">Monomer.</text>
</comment>
<dbReference type="Proteomes" id="UP000441333">
    <property type="component" value="Unassembled WGS sequence"/>
</dbReference>
<organism evidence="13 14">
    <name type="scientific">Pseudotamlana haliotis</name>
    <dbReference type="NCBI Taxonomy" id="2614804"/>
    <lineage>
        <taxon>Bacteria</taxon>
        <taxon>Pseudomonadati</taxon>
        <taxon>Bacteroidota</taxon>
        <taxon>Flavobacteriia</taxon>
        <taxon>Flavobacteriales</taxon>
        <taxon>Flavobacteriaceae</taxon>
        <taxon>Pseudotamlana</taxon>
    </lineage>
</organism>
<dbReference type="EC" id="1.5.1.7" evidence="3"/>
<name>A0A6N6MEP3_9FLAO</name>
<evidence type="ECO:0000256" key="7">
    <source>
        <dbReference type="ARBA" id="ARBA00023157"/>
    </source>
</evidence>
<keyword evidence="5" id="KW-0028">Amino-acid biosynthesis</keyword>
<feature type="active site" description="Proton acceptor" evidence="10">
    <location>
        <position position="75"/>
    </location>
</feature>
<proteinExistence type="predicted"/>
<dbReference type="InterPro" id="IPR051168">
    <property type="entry name" value="AASS"/>
</dbReference>
<dbReference type="UniPathway" id="UPA00033">
    <property type="reaction ID" value="UER00034"/>
</dbReference>
<comment type="caution">
    <text evidence="13">The sequence shown here is derived from an EMBL/GenBank/DDBJ whole genome shotgun (WGS) entry which is preliminary data.</text>
</comment>
<gene>
    <name evidence="13" type="ORF">F6U93_07295</name>
</gene>
<evidence type="ECO:0000259" key="12">
    <source>
        <dbReference type="SMART" id="SM01003"/>
    </source>
</evidence>
<keyword evidence="14" id="KW-1185">Reference proteome</keyword>
<dbReference type="Gene3D" id="3.40.50.720">
    <property type="entry name" value="NAD(P)-binding Rossmann-like Domain"/>
    <property type="match status" value="2"/>
</dbReference>
<dbReference type="RefSeq" id="WP_150938336.1">
    <property type="nucleotide sequence ID" value="NZ_WAAT01000039.1"/>
</dbReference>
<dbReference type="InterPro" id="IPR007698">
    <property type="entry name" value="AlaDH/PNT_NAD(H)-bd"/>
</dbReference>
<dbReference type="PANTHER" id="PTHR11133:SF22">
    <property type="entry name" value="ALPHA-AMINOADIPIC SEMIALDEHYDE SYNTHASE, MITOCHONDRIAL"/>
    <property type="match status" value="1"/>
</dbReference>
<accession>A0A6N6MEP3</accession>
<evidence type="ECO:0000256" key="3">
    <source>
        <dbReference type="ARBA" id="ARBA00012847"/>
    </source>
</evidence>
<dbReference type="SUPFAM" id="SSF52283">
    <property type="entry name" value="Formate/glycerate dehydrogenase catalytic domain-like"/>
    <property type="match status" value="1"/>
</dbReference>
<dbReference type="Pfam" id="PF05222">
    <property type="entry name" value="AlaDh_PNT_N"/>
    <property type="match status" value="1"/>
</dbReference>
<dbReference type="PANTHER" id="PTHR11133">
    <property type="entry name" value="SACCHAROPINE DEHYDROGENASE"/>
    <property type="match status" value="1"/>
</dbReference>
<evidence type="ECO:0000256" key="8">
    <source>
        <dbReference type="ARBA" id="ARBA00033228"/>
    </source>
</evidence>
<evidence type="ECO:0000256" key="2">
    <source>
        <dbReference type="ARBA" id="ARBA00011245"/>
    </source>
</evidence>
<comment type="pathway">
    <text evidence="1">Amino-acid biosynthesis; L-lysine biosynthesis via AAA pathway; L-lysine from L-alpha-aminoadipate (fungal route): step 3/3.</text>
</comment>
<comment type="catalytic activity">
    <reaction evidence="9">
        <text>L-saccharopine + NAD(+) + H2O = L-lysine + 2-oxoglutarate + NADH + H(+)</text>
        <dbReference type="Rhea" id="RHEA:12440"/>
        <dbReference type="ChEBI" id="CHEBI:15377"/>
        <dbReference type="ChEBI" id="CHEBI:15378"/>
        <dbReference type="ChEBI" id="CHEBI:16810"/>
        <dbReference type="ChEBI" id="CHEBI:32551"/>
        <dbReference type="ChEBI" id="CHEBI:57540"/>
        <dbReference type="ChEBI" id="CHEBI:57945"/>
        <dbReference type="ChEBI" id="CHEBI:57951"/>
        <dbReference type="EC" id="1.5.1.7"/>
    </reaction>
</comment>
<dbReference type="AlphaFoldDB" id="A0A6N6MEP3"/>
<evidence type="ECO:0000256" key="6">
    <source>
        <dbReference type="ARBA" id="ARBA00023002"/>
    </source>
</evidence>
<evidence type="ECO:0000313" key="14">
    <source>
        <dbReference type="Proteomes" id="UP000441333"/>
    </source>
</evidence>
<feature type="domain" description="Alanine dehydrogenase/pyridine nucleotide transhydrogenase NAD(H)-binding" evidence="11">
    <location>
        <begin position="170"/>
        <end position="341"/>
    </location>
</feature>
<dbReference type="SMART" id="SM01002">
    <property type="entry name" value="AlaDh_PNT_C"/>
    <property type="match status" value="1"/>
</dbReference>
<evidence type="ECO:0000313" key="13">
    <source>
        <dbReference type="EMBL" id="KAB1068209.1"/>
    </source>
</evidence>
<dbReference type="EMBL" id="WAAT01000039">
    <property type="protein sequence ID" value="KAB1068209.1"/>
    <property type="molecule type" value="Genomic_DNA"/>
</dbReference>
<dbReference type="CDD" id="cd05199">
    <property type="entry name" value="SDH_like"/>
    <property type="match status" value="1"/>
</dbReference>
<feature type="active site" description="Proton donor" evidence="10">
    <location>
        <position position="93"/>
    </location>
</feature>
<dbReference type="SMART" id="SM01003">
    <property type="entry name" value="AlaDh_PNT_N"/>
    <property type="match status" value="1"/>
</dbReference>
<protein>
    <recommendedName>
        <fullName evidence="4">Saccharopine dehydrogenase [NAD(+), L-lysine-forming]</fullName>
        <ecNumber evidence="3">1.5.1.7</ecNumber>
    </recommendedName>
    <alternativeName>
        <fullName evidence="8">Lysine--2-oxoglutarate reductase</fullName>
    </alternativeName>
</protein>
<evidence type="ECO:0000256" key="1">
    <source>
        <dbReference type="ARBA" id="ARBA00004884"/>
    </source>
</evidence>
<keyword evidence="6" id="KW-0560">Oxidoreductase</keyword>
<evidence type="ECO:0000256" key="5">
    <source>
        <dbReference type="ARBA" id="ARBA00022605"/>
    </source>
</evidence>
<dbReference type="InterPro" id="IPR027281">
    <property type="entry name" value="Lys1"/>
</dbReference>
<dbReference type="PIRSF" id="PIRSF018250">
    <property type="entry name" value="Saccharopine_DH_Lys"/>
    <property type="match status" value="1"/>
</dbReference>
<feature type="domain" description="Alanine dehydrogenase/pyridine nucleotide transhydrogenase N-terminal" evidence="12">
    <location>
        <begin position="7"/>
        <end position="139"/>
    </location>
</feature>
<keyword evidence="7" id="KW-1015">Disulfide bond</keyword>